<dbReference type="EMBL" id="AP017378">
    <property type="protein sequence ID" value="BBD06917.1"/>
    <property type="molecule type" value="Genomic_DNA"/>
</dbReference>
<keyword evidence="2" id="KW-0238">DNA-binding</keyword>
<evidence type="ECO:0000259" key="5">
    <source>
        <dbReference type="PROSITE" id="PS01124"/>
    </source>
</evidence>
<evidence type="ECO:0000256" key="2">
    <source>
        <dbReference type="ARBA" id="ARBA00023125"/>
    </source>
</evidence>
<dbReference type="Gene3D" id="1.10.10.60">
    <property type="entry name" value="Homeodomain-like"/>
    <property type="match status" value="2"/>
</dbReference>
<keyword evidence="4" id="KW-0804">Transcription</keyword>
<dbReference type="SUPFAM" id="SSF46689">
    <property type="entry name" value="Homeodomain-like"/>
    <property type="match status" value="2"/>
</dbReference>
<dbReference type="KEGG" id="dfl:DFE_0191"/>
<feature type="domain" description="HTH araC/xylS-type" evidence="5">
    <location>
        <begin position="174"/>
        <end position="275"/>
    </location>
</feature>
<dbReference type="SUPFAM" id="SSF51215">
    <property type="entry name" value="Regulatory protein AraC"/>
    <property type="match status" value="1"/>
</dbReference>
<evidence type="ECO:0000256" key="3">
    <source>
        <dbReference type="ARBA" id="ARBA00023159"/>
    </source>
</evidence>
<dbReference type="InterPro" id="IPR003313">
    <property type="entry name" value="AraC-bd"/>
</dbReference>
<dbReference type="PANTHER" id="PTHR46796:SF2">
    <property type="entry name" value="TRANSCRIPTIONAL REGULATORY PROTEIN"/>
    <property type="match status" value="1"/>
</dbReference>
<dbReference type="GO" id="GO:0043565">
    <property type="term" value="F:sequence-specific DNA binding"/>
    <property type="evidence" value="ECO:0007669"/>
    <property type="project" value="InterPro"/>
</dbReference>
<organism evidence="6 7">
    <name type="scientific">Desulfovibrio ferrophilus</name>
    <dbReference type="NCBI Taxonomy" id="241368"/>
    <lineage>
        <taxon>Bacteria</taxon>
        <taxon>Pseudomonadati</taxon>
        <taxon>Thermodesulfobacteriota</taxon>
        <taxon>Desulfovibrionia</taxon>
        <taxon>Desulfovibrionales</taxon>
        <taxon>Desulfovibrionaceae</taxon>
        <taxon>Desulfovibrio</taxon>
    </lineage>
</organism>
<keyword evidence="3" id="KW-0010">Activator</keyword>
<dbReference type="Pfam" id="PF02311">
    <property type="entry name" value="AraC_binding"/>
    <property type="match status" value="1"/>
</dbReference>
<dbReference type="RefSeq" id="WP_126375712.1">
    <property type="nucleotide sequence ID" value="NZ_AP017378.1"/>
</dbReference>
<dbReference type="InterPro" id="IPR018060">
    <property type="entry name" value="HTH_AraC"/>
</dbReference>
<dbReference type="Proteomes" id="UP000269883">
    <property type="component" value="Chromosome"/>
</dbReference>
<dbReference type="PANTHER" id="PTHR46796">
    <property type="entry name" value="HTH-TYPE TRANSCRIPTIONAL ACTIVATOR RHAS-RELATED"/>
    <property type="match status" value="1"/>
</dbReference>
<dbReference type="OrthoDB" id="112032at2"/>
<proteinExistence type="predicted"/>
<dbReference type="SMART" id="SM00342">
    <property type="entry name" value="HTH_ARAC"/>
    <property type="match status" value="1"/>
</dbReference>
<dbReference type="InterPro" id="IPR050204">
    <property type="entry name" value="AraC_XylS_family_regulators"/>
</dbReference>
<dbReference type="InterPro" id="IPR014710">
    <property type="entry name" value="RmlC-like_jellyroll"/>
</dbReference>
<evidence type="ECO:0000313" key="6">
    <source>
        <dbReference type="EMBL" id="BBD06917.1"/>
    </source>
</evidence>
<dbReference type="GO" id="GO:0003700">
    <property type="term" value="F:DNA-binding transcription factor activity"/>
    <property type="evidence" value="ECO:0007669"/>
    <property type="project" value="InterPro"/>
</dbReference>
<evidence type="ECO:0000256" key="1">
    <source>
        <dbReference type="ARBA" id="ARBA00023015"/>
    </source>
</evidence>
<name>A0A2Z6AUK3_9BACT</name>
<keyword evidence="1" id="KW-0805">Transcription regulation</keyword>
<dbReference type="AlphaFoldDB" id="A0A2Z6AUK3"/>
<dbReference type="PROSITE" id="PS01124">
    <property type="entry name" value="HTH_ARAC_FAMILY_2"/>
    <property type="match status" value="1"/>
</dbReference>
<sequence length="277" mass="30727">MSKTSHRPDVKFWRDPDLPGVEIRYSRYTTVCFPKHTHDCYSVAIVEEGTNTAFLRDSTVAMTAGDLIVIHPGEVHACNPLQDSGWTYRMFYIDAEILEAAALDVFESGLETPEFPEPVFRDDELSQALVGLNEAIEQGADALEKESRLLDACAMLLSRHAQAILPEARPQGDSEATGLIRKRLEADPTATVKLEELAALTGLSRYAALRTFQREEGLSPHAYQTQLRIAQAKRLMRDGASIVDAALATGYSDQSHFSNAFKQVTGATPRQYRLSRP</sequence>
<dbReference type="InterPro" id="IPR018062">
    <property type="entry name" value="HTH_AraC-typ_CS"/>
</dbReference>
<dbReference type="Gene3D" id="2.60.120.10">
    <property type="entry name" value="Jelly Rolls"/>
    <property type="match status" value="1"/>
</dbReference>
<evidence type="ECO:0000313" key="7">
    <source>
        <dbReference type="Proteomes" id="UP000269883"/>
    </source>
</evidence>
<dbReference type="InterPro" id="IPR009057">
    <property type="entry name" value="Homeodomain-like_sf"/>
</dbReference>
<protein>
    <submittedName>
        <fullName evidence="6">Helix-turn-helix-domain containing protein AraC type</fullName>
    </submittedName>
</protein>
<dbReference type="Pfam" id="PF12833">
    <property type="entry name" value="HTH_18"/>
    <property type="match status" value="1"/>
</dbReference>
<dbReference type="PROSITE" id="PS00041">
    <property type="entry name" value="HTH_ARAC_FAMILY_1"/>
    <property type="match status" value="1"/>
</dbReference>
<dbReference type="InterPro" id="IPR020449">
    <property type="entry name" value="Tscrpt_reg_AraC-type_HTH"/>
</dbReference>
<gene>
    <name evidence="6" type="ORF">DFE_0191</name>
</gene>
<dbReference type="InterPro" id="IPR037923">
    <property type="entry name" value="HTH-like"/>
</dbReference>
<dbReference type="PRINTS" id="PR00032">
    <property type="entry name" value="HTHARAC"/>
</dbReference>
<keyword evidence="7" id="KW-1185">Reference proteome</keyword>
<reference evidence="6 7" key="1">
    <citation type="journal article" date="2018" name="Sci. Adv.">
        <title>Multi-heme cytochromes provide a pathway for survival in energy-limited environments.</title>
        <authorList>
            <person name="Deng X."/>
            <person name="Dohmae N."/>
            <person name="Nealson K.H."/>
            <person name="Hashimoto K."/>
            <person name="Okamoto A."/>
        </authorList>
    </citation>
    <scope>NUCLEOTIDE SEQUENCE [LARGE SCALE GENOMIC DNA]</scope>
    <source>
        <strain evidence="6 7">IS5</strain>
    </source>
</reference>
<evidence type="ECO:0000256" key="4">
    <source>
        <dbReference type="ARBA" id="ARBA00023163"/>
    </source>
</evidence>
<accession>A0A2Z6AUK3</accession>